<dbReference type="AlphaFoldDB" id="E0NSS3"/>
<dbReference type="BioCyc" id="PMAR862515-HMP:GMOO-1298-MONOMER"/>
<comment type="caution">
    <text evidence="1">The sequence shown here is derived from an EMBL/GenBank/DDBJ whole genome shotgun (WGS) entry which is preliminary data.</text>
</comment>
<dbReference type="eggNOG" id="ENOG5032SQS">
    <property type="taxonomic scope" value="Bacteria"/>
</dbReference>
<gene>
    <name evidence="1" type="ORF">HMPREF0658_1275</name>
</gene>
<dbReference type="Proteomes" id="UP000004394">
    <property type="component" value="Unassembled WGS sequence"/>
</dbReference>
<organism evidence="1 2">
    <name type="scientific">Hoylesella marshii DSM 16973 = JCM 13450</name>
    <dbReference type="NCBI Taxonomy" id="862515"/>
    <lineage>
        <taxon>Bacteria</taxon>
        <taxon>Pseudomonadati</taxon>
        <taxon>Bacteroidota</taxon>
        <taxon>Bacteroidia</taxon>
        <taxon>Bacteroidales</taxon>
        <taxon>Prevotellaceae</taxon>
        <taxon>Hoylesella</taxon>
    </lineage>
</organism>
<proteinExistence type="predicted"/>
<evidence type="ECO:0000313" key="2">
    <source>
        <dbReference type="Proteomes" id="UP000004394"/>
    </source>
</evidence>
<keyword evidence="2" id="KW-1185">Reference proteome</keyword>
<protein>
    <submittedName>
        <fullName evidence="1">Uncharacterized protein</fullName>
    </submittedName>
</protein>
<dbReference type="HOGENOM" id="CLU_407008_0_0_10"/>
<evidence type="ECO:0000313" key="1">
    <source>
        <dbReference type="EMBL" id="EFM01787.1"/>
    </source>
</evidence>
<dbReference type="STRING" id="862515.HMPREF0658_1275"/>
<dbReference type="OrthoDB" id="1039810at2"/>
<dbReference type="EMBL" id="AEEI01000043">
    <property type="protein sequence ID" value="EFM01787.1"/>
    <property type="molecule type" value="Genomic_DNA"/>
</dbReference>
<reference evidence="1" key="1">
    <citation type="submission" date="2010-07" db="EMBL/GenBank/DDBJ databases">
        <authorList>
            <person name="Muzny D."/>
            <person name="Qin X."/>
            <person name="Deng J."/>
            <person name="Jiang H."/>
            <person name="Liu Y."/>
            <person name="Qu J."/>
            <person name="Song X.-Z."/>
            <person name="Zhang L."/>
            <person name="Thornton R."/>
            <person name="Coyle M."/>
            <person name="Francisco L."/>
            <person name="Jackson L."/>
            <person name="Javaid M."/>
            <person name="Korchina V."/>
            <person name="Kovar C."/>
            <person name="Mata R."/>
            <person name="Mathew T."/>
            <person name="Ngo R."/>
            <person name="Nguyen L."/>
            <person name="Nguyen N."/>
            <person name="Okwuonu G."/>
            <person name="Ongeri F."/>
            <person name="Pham C."/>
            <person name="Simmons D."/>
            <person name="Wilczek-Boney K."/>
            <person name="Hale W."/>
            <person name="Jakkamsetti A."/>
            <person name="Pham P."/>
            <person name="Ruth R."/>
            <person name="San Lucas F."/>
            <person name="Warren J."/>
            <person name="Zhang J."/>
            <person name="Zhao Z."/>
            <person name="Zhou C."/>
            <person name="Zhu D."/>
            <person name="Lee S."/>
            <person name="Bess C."/>
            <person name="Blankenburg K."/>
            <person name="Forbes L."/>
            <person name="Fu Q."/>
            <person name="Gubbala S."/>
            <person name="Hirani K."/>
            <person name="Jayaseelan J.C."/>
            <person name="Lara F."/>
            <person name="Munidasa M."/>
            <person name="Palculict T."/>
            <person name="Patil S."/>
            <person name="Pu L.-L."/>
            <person name="Saada N."/>
            <person name="Tang L."/>
            <person name="Weissenberger G."/>
            <person name="Zhu Y."/>
            <person name="Hemphill L."/>
            <person name="Shang Y."/>
            <person name="Youmans B."/>
            <person name="Ayvaz T."/>
            <person name="Ross M."/>
            <person name="Santibanez J."/>
            <person name="Aqrawi P."/>
            <person name="Gross S."/>
            <person name="Joshi V."/>
            <person name="Fowler G."/>
            <person name="Nazareth L."/>
            <person name="Reid J."/>
            <person name="Worley K."/>
            <person name="Petrosino J."/>
            <person name="Highlander S."/>
            <person name="Gibbs R."/>
        </authorList>
    </citation>
    <scope>NUCLEOTIDE SEQUENCE [LARGE SCALE GENOMIC DNA]</scope>
    <source>
        <strain evidence="1">DSM 16973</strain>
    </source>
</reference>
<name>E0NSS3_9BACT</name>
<dbReference type="RefSeq" id="WP_006949295.1">
    <property type="nucleotide sequence ID" value="NZ_BAJI01000003.1"/>
</dbReference>
<accession>E0NSS3</accession>
<sequence length="710" mass="81496">MRIINLNSNEAYELKTDTKIEVERTNPFFNDYGEQTTPLELPASEHNRRLLNFPDALARRTKMTPIDVAISDGEYFAQCRQIVHSAQYKGAIATSFYINDGSFYSRIRNVKLKDVFADECIHVSHKSGNTPVQDCIDFCRTLRTNNNPHYAIFPVLLTDDSGTETGLNFKVLNAYGKQLTLETKKVWKWGKDGYEQIEVPALTAFYPDYEDPESDFYNATQRTEYVNQTPITLAPGYYISPFIRANYLLQRVFTFFGYQLQENFFTQTEPFDKMVVLNNVIDTLANGKIKIADLVPDITCADFIAVFRKKFCCEFTADEALRTANVIFLKDTLKTQPEEDLTKNIVEEPTVAYKAEKDYKRITLAPEDKLDTEINDAFDDLANMKKAAPAAYFNPVDGAFYKDGFSGNYTVYTKIGEASQDYNTGEELEPKEIKIPELIPEFRILKHKANVDGAEVSHDFGQYLYIGNYITHNSKMMIAGEDKENTTDNAAKQKTMLAFSYISFNNQPEGTISPYDLRFPIRGRIFDYALYYHGEEGIFEKFYRQYDQLLRNALHETKVKLLLSQTQKQNLPATAKVIIRGVAFLFDKLKFTLGGKNEPVESSLRSIALMEPVINAPTINQLLSFMNTQYKWVGHEKQTEVSREEYENAGPDKERTFNVIYPPTPAPEYVGIPYAKQTSITSQKTRHATLFRHSKWKYTKTEVWLECVPK</sequence>